<keyword evidence="1" id="KW-1133">Transmembrane helix</keyword>
<feature type="transmembrane region" description="Helical" evidence="1">
    <location>
        <begin position="37"/>
        <end position="57"/>
    </location>
</feature>
<comment type="caution">
    <text evidence="2">The sequence shown here is derived from an EMBL/GenBank/DDBJ whole genome shotgun (WGS) entry which is preliminary data.</text>
</comment>
<evidence type="ECO:0000313" key="3">
    <source>
        <dbReference type="Proteomes" id="UP000276133"/>
    </source>
</evidence>
<dbReference type="AlphaFoldDB" id="A0A3M7RGS1"/>
<name>A0A3M7RGS1_BRAPC</name>
<evidence type="ECO:0000256" key="1">
    <source>
        <dbReference type="SAM" id="Phobius"/>
    </source>
</evidence>
<keyword evidence="3" id="KW-1185">Reference proteome</keyword>
<sequence length="130" mass="15447">MQLGQTFIVDYKQKNLKSFVDLSMQLRIKQNTFKTNLIIFLLFYLLVPVKQFLLGKISLEKFVTVPKKILENFTCYFLFAISFEIMLVMKNLLLLIDCLSKNRLLEVKRSLIFTFGKWYLIPNIHFLPQT</sequence>
<organism evidence="2 3">
    <name type="scientific">Brachionus plicatilis</name>
    <name type="common">Marine rotifer</name>
    <name type="synonym">Brachionus muelleri</name>
    <dbReference type="NCBI Taxonomy" id="10195"/>
    <lineage>
        <taxon>Eukaryota</taxon>
        <taxon>Metazoa</taxon>
        <taxon>Spiralia</taxon>
        <taxon>Gnathifera</taxon>
        <taxon>Rotifera</taxon>
        <taxon>Eurotatoria</taxon>
        <taxon>Monogononta</taxon>
        <taxon>Pseudotrocha</taxon>
        <taxon>Ploima</taxon>
        <taxon>Brachionidae</taxon>
        <taxon>Brachionus</taxon>
    </lineage>
</organism>
<evidence type="ECO:0000313" key="2">
    <source>
        <dbReference type="EMBL" id="RNA22654.1"/>
    </source>
</evidence>
<keyword evidence="1" id="KW-0472">Membrane</keyword>
<dbReference type="Proteomes" id="UP000276133">
    <property type="component" value="Unassembled WGS sequence"/>
</dbReference>
<protein>
    <recommendedName>
        <fullName evidence="4">Transmembrane protein</fullName>
    </recommendedName>
</protein>
<proteinExistence type="predicted"/>
<feature type="transmembrane region" description="Helical" evidence="1">
    <location>
        <begin position="77"/>
        <end position="99"/>
    </location>
</feature>
<keyword evidence="1" id="KW-0812">Transmembrane</keyword>
<accession>A0A3M7RGS1</accession>
<dbReference type="EMBL" id="REGN01003416">
    <property type="protein sequence ID" value="RNA22654.1"/>
    <property type="molecule type" value="Genomic_DNA"/>
</dbReference>
<gene>
    <name evidence="2" type="ORF">BpHYR1_025090</name>
</gene>
<reference evidence="2 3" key="1">
    <citation type="journal article" date="2018" name="Sci. Rep.">
        <title>Genomic signatures of local adaptation to the degree of environmental predictability in rotifers.</title>
        <authorList>
            <person name="Franch-Gras L."/>
            <person name="Hahn C."/>
            <person name="Garcia-Roger E.M."/>
            <person name="Carmona M.J."/>
            <person name="Serra M."/>
            <person name="Gomez A."/>
        </authorList>
    </citation>
    <scope>NUCLEOTIDE SEQUENCE [LARGE SCALE GENOMIC DNA]</scope>
    <source>
        <strain evidence="2">HYR1</strain>
    </source>
</reference>
<evidence type="ECO:0008006" key="4">
    <source>
        <dbReference type="Google" id="ProtNLM"/>
    </source>
</evidence>